<organism evidence="3 4">
    <name type="scientific">Vibrio hippocampi</name>
    <dbReference type="NCBI Taxonomy" id="654686"/>
    <lineage>
        <taxon>Bacteria</taxon>
        <taxon>Pseudomonadati</taxon>
        <taxon>Pseudomonadota</taxon>
        <taxon>Gammaproteobacteria</taxon>
        <taxon>Vibrionales</taxon>
        <taxon>Vibrionaceae</taxon>
        <taxon>Vibrio</taxon>
    </lineage>
</organism>
<evidence type="ECO:0000256" key="2">
    <source>
        <dbReference type="SAM" id="SignalP"/>
    </source>
</evidence>
<evidence type="ECO:0000313" key="4">
    <source>
        <dbReference type="Proteomes" id="UP000838160"/>
    </source>
</evidence>
<evidence type="ECO:0000256" key="1">
    <source>
        <dbReference type="SAM" id="MobiDB-lite"/>
    </source>
</evidence>
<accession>A0ABM8ZND0</accession>
<dbReference type="RefSeq" id="WP_237486597.1">
    <property type="nucleotide sequence ID" value="NZ_CAKLCM010000003.1"/>
</dbReference>
<reference evidence="3" key="1">
    <citation type="submission" date="2021-12" db="EMBL/GenBank/DDBJ databases">
        <authorList>
            <person name="Rodrigo-Torres L."/>
            <person name="Arahal R. D."/>
            <person name="Lucena T."/>
        </authorList>
    </citation>
    <scope>NUCLEOTIDE SEQUENCE</scope>
    <source>
        <strain evidence="3">CECT 8226</strain>
    </source>
</reference>
<keyword evidence="4" id="KW-1185">Reference proteome</keyword>
<dbReference type="EMBL" id="CAKLCM010000003">
    <property type="protein sequence ID" value="CAH0530085.1"/>
    <property type="molecule type" value="Genomic_DNA"/>
</dbReference>
<feature type="compositionally biased region" description="Acidic residues" evidence="1">
    <location>
        <begin position="44"/>
        <end position="76"/>
    </location>
</feature>
<gene>
    <name evidence="3" type="ORF">VHP8226_03813</name>
</gene>
<keyword evidence="2" id="KW-0732">Signal</keyword>
<comment type="caution">
    <text evidence="3">The sequence shown here is derived from an EMBL/GenBank/DDBJ whole genome shotgun (WGS) entry which is preliminary data.</text>
</comment>
<proteinExistence type="predicted"/>
<feature type="signal peptide" evidence="2">
    <location>
        <begin position="1"/>
        <end position="18"/>
    </location>
</feature>
<protein>
    <submittedName>
        <fullName evidence="3">Uncharacterized protein</fullName>
    </submittedName>
</protein>
<dbReference type="Proteomes" id="UP000838160">
    <property type="component" value="Unassembled WGS sequence"/>
</dbReference>
<feature type="chain" id="PRO_5046137741" evidence="2">
    <location>
        <begin position="19"/>
        <end position="76"/>
    </location>
</feature>
<feature type="region of interest" description="Disordered" evidence="1">
    <location>
        <begin position="35"/>
        <end position="76"/>
    </location>
</feature>
<evidence type="ECO:0000313" key="3">
    <source>
        <dbReference type="EMBL" id="CAH0530085.1"/>
    </source>
</evidence>
<name>A0ABM8ZND0_9VIBR</name>
<sequence length="76" mass="8279">MRILLATLALFFTFGASALTTHSGLGQQNHFDALEQPATHASDDDWGFPDVFDDMESDSDDMDSDSDDMDSDSDAT</sequence>